<dbReference type="PANTHER" id="PTHR33415">
    <property type="entry name" value="PROTEIN EMBRYO DEFECTIVE 514"/>
    <property type="match status" value="1"/>
</dbReference>
<dbReference type="EMBL" id="VSSQ01000890">
    <property type="protein sequence ID" value="MPM02707.1"/>
    <property type="molecule type" value="Genomic_DNA"/>
</dbReference>
<reference evidence="1" key="1">
    <citation type="submission" date="2019-08" db="EMBL/GenBank/DDBJ databases">
        <authorList>
            <person name="Kucharzyk K."/>
            <person name="Murdoch R.W."/>
            <person name="Higgins S."/>
            <person name="Loffler F."/>
        </authorList>
    </citation>
    <scope>NUCLEOTIDE SEQUENCE</scope>
</reference>
<evidence type="ECO:0008006" key="2">
    <source>
        <dbReference type="Google" id="ProtNLM"/>
    </source>
</evidence>
<gene>
    <name evidence="1" type="ORF">SDC9_48962</name>
</gene>
<comment type="caution">
    <text evidence="1">The sequence shown here is derived from an EMBL/GenBank/DDBJ whole genome shotgun (WGS) entry which is preliminary data.</text>
</comment>
<dbReference type="InterPro" id="IPR044673">
    <property type="entry name" value="DCL-like"/>
</dbReference>
<protein>
    <recommendedName>
        <fullName evidence="2">DUF3223 domain-containing protein</fullName>
    </recommendedName>
</protein>
<proteinExistence type="predicted"/>
<dbReference type="Pfam" id="PF11523">
    <property type="entry name" value="DUF3223"/>
    <property type="match status" value="1"/>
</dbReference>
<dbReference type="Gene3D" id="3.10.450.40">
    <property type="match status" value="1"/>
</dbReference>
<organism evidence="1">
    <name type="scientific">bioreactor metagenome</name>
    <dbReference type="NCBI Taxonomy" id="1076179"/>
    <lineage>
        <taxon>unclassified sequences</taxon>
        <taxon>metagenomes</taxon>
        <taxon>ecological metagenomes</taxon>
    </lineage>
</organism>
<dbReference type="PANTHER" id="PTHR33415:SF12">
    <property type="entry name" value="PROTEIN EMBRYO DEFECTIVE 514"/>
    <property type="match status" value="1"/>
</dbReference>
<accession>A0A644WGK5</accession>
<dbReference type="AlphaFoldDB" id="A0A644WGK5"/>
<evidence type="ECO:0000313" key="1">
    <source>
        <dbReference type="EMBL" id="MPM02707.1"/>
    </source>
</evidence>
<name>A0A644WGK5_9ZZZZ</name>
<sequence length="238" mass="27985">MRKPIKIGELEFATKKDALTHYKTILNAYDFGEELTTNDFNYIMNLLETHPRVKEKIGVGIEKVKIAKVQYNTKSFELVRIDGSTEFFSYTKRINAPKTSFTKFREACRQAIQDDLRNVKLDYFEKHSKKGQVKCQESKELAKYEELNVDHRQPNTFSVIVDRFIELNNLDIEKIEYLQVDGGPNELKDDKLKQEFKKYHQDKANLRIVKKDLNLGRSFQARVTRQKKDLAIKELNTK</sequence>